<keyword evidence="2" id="KW-0238">DNA-binding</keyword>
<keyword evidence="4" id="KW-0804">Transcription</keyword>
<dbReference type="SUPFAM" id="SSF46689">
    <property type="entry name" value="Homeodomain-like"/>
    <property type="match status" value="2"/>
</dbReference>
<dbReference type="Gene3D" id="1.10.10.60">
    <property type="entry name" value="Homeodomain-like"/>
    <property type="match status" value="2"/>
</dbReference>
<dbReference type="InterPro" id="IPR009057">
    <property type="entry name" value="Homeodomain-like_sf"/>
</dbReference>
<dbReference type="InterPro" id="IPR037923">
    <property type="entry name" value="HTH-like"/>
</dbReference>
<evidence type="ECO:0000256" key="3">
    <source>
        <dbReference type="ARBA" id="ARBA00023159"/>
    </source>
</evidence>
<evidence type="ECO:0000313" key="6">
    <source>
        <dbReference type="EMBL" id="MFC5651206.1"/>
    </source>
</evidence>
<accession>A0ABW0W3A4</accession>
<dbReference type="InterPro" id="IPR050204">
    <property type="entry name" value="AraC_XylS_family_regulators"/>
</dbReference>
<name>A0ABW0W3A4_9BACL</name>
<sequence length="294" mass="33496">MPPQQLYEMTPHVGTARFYQYNGDVYERHRLGNCYAFHLFMGGGGHAFMRVEDRTIALDKGMLVFVRPGVGHSFHVSADDQVQSHNVYCDLWQQDGFISDLPQFTFPPNPYHSETGTLEATCPELDRLPVSVSLAAYPHLLDNFVYLSRTANEPRVYRQCMLDSLFYAWLLELHHTLFALRPKDQRILRILRKIDAHPERAACHVEWSKACGLKKSYFYELFKQETGIPVHAYVVQARLKKAAAMLQETSRSVTSVAAELGYSSIHHFSRQFTARFGVSPSRYRAGAQIAGYGG</sequence>
<dbReference type="PANTHER" id="PTHR46796">
    <property type="entry name" value="HTH-TYPE TRANSCRIPTIONAL ACTIVATOR RHAS-RELATED"/>
    <property type="match status" value="1"/>
</dbReference>
<keyword evidence="1" id="KW-0805">Transcription regulation</keyword>
<evidence type="ECO:0000256" key="1">
    <source>
        <dbReference type="ARBA" id="ARBA00023015"/>
    </source>
</evidence>
<keyword evidence="3" id="KW-0010">Activator</keyword>
<keyword evidence="7" id="KW-1185">Reference proteome</keyword>
<evidence type="ECO:0000256" key="4">
    <source>
        <dbReference type="ARBA" id="ARBA00023163"/>
    </source>
</evidence>
<evidence type="ECO:0000256" key="2">
    <source>
        <dbReference type="ARBA" id="ARBA00023125"/>
    </source>
</evidence>
<dbReference type="RefSeq" id="WP_379189816.1">
    <property type="nucleotide sequence ID" value="NZ_JBHSOW010000070.1"/>
</dbReference>
<organism evidence="6 7">
    <name type="scientific">Paenibacillus solisilvae</name>
    <dbReference type="NCBI Taxonomy" id="2486751"/>
    <lineage>
        <taxon>Bacteria</taxon>
        <taxon>Bacillati</taxon>
        <taxon>Bacillota</taxon>
        <taxon>Bacilli</taxon>
        <taxon>Bacillales</taxon>
        <taxon>Paenibacillaceae</taxon>
        <taxon>Paenibacillus</taxon>
    </lineage>
</organism>
<comment type="caution">
    <text evidence="6">The sequence shown here is derived from an EMBL/GenBank/DDBJ whole genome shotgun (WGS) entry which is preliminary data.</text>
</comment>
<dbReference type="Pfam" id="PF12833">
    <property type="entry name" value="HTH_18"/>
    <property type="match status" value="1"/>
</dbReference>
<dbReference type="InterPro" id="IPR018062">
    <property type="entry name" value="HTH_AraC-typ_CS"/>
</dbReference>
<dbReference type="SMART" id="SM00342">
    <property type="entry name" value="HTH_ARAC"/>
    <property type="match status" value="1"/>
</dbReference>
<dbReference type="SUPFAM" id="SSF51215">
    <property type="entry name" value="Regulatory protein AraC"/>
    <property type="match status" value="1"/>
</dbReference>
<evidence type="ECO:0000313" key="7">
    <source>
        <dbReference type="Proteomes" id="UP001596047"/>
    </source>
</evidence>
<dbReference type="PRINTS" id="PR00032">
    <property type="entry name" value="HTHARAC"/>
</dbReference>
<dbReference type="EMBL" id="JBHSOW010000070">
    <property type="protein sequence ID" value="MFC5651206.1"/>
    <property type="molecule type" value="Genomic_DNA"/>
</dbReference>
<dbReference type="InterPro" id="IPR003313">
    <property type="entry name" value="AraC-bd"/>
</dbReference>
<reference evidence="7" key="1">
    <citation type="journal article" date="2019" name="Int. J. Syst. Evol. Microbiol.">
        <title>The Global Catalogue of Microorganisms (GCM) 10K type strain sequencing project: providing services to taxonomists for standard genome sequencing and annotation.</title>
        <authorList>
            <consortium name="The Broad Institute Genomics Platform"/>
            <consortium name="The Broad Institute Genome Sequencing Center for Infectious Disease"/>
            <person name="Wu L."/>
            <person name="Ma J."/>
        </authorList>
    </citation>
    <scope>NUCLEOTIDE SEQUENCE [LARGE SCALE GENOMIC DNA]</scope>
    <source>
        <strain evidence="7">CGMCC 1.3240</strain>
    </source>
</reference>
<feature type="domain" description="HTH araC/xylS-type" evidence="5">
    <location>
        <begin position="188"/>
        <end position="286"/>
    </location>
</feature>
<dbReference type="PROSITE" id="PS01124">
    <property type="entry name" value="HTH_ARAC_FAMILY_2"/>
    <property type="match status" value="1"/>
</dbReference>
<dbReference type="InterPro" id="IPR018060">
    <property type="entry name" value="HTH_AraC"/>
</dbReference>
<proteinExistence type="predicted"/>
<dbReference type="InterPro" id="IPR020449">
    <property type="entry name" value="Tscrpt_reg_AraC-type_HTH"/>
</dbReference>
<evidence type="ECO:0000259" key="5">
    <source>
        <dbReference type="PROSITE" id="PS01124"/>
    </source>
</evidence>
<dbReference type="Pfam" id="PF02311">
    <property type="entry name" value="AraC_binding"/>
    <property type="match status" value="1"/>
</dbReference>
<dbReference type="Proteomes" id="UP001596047">
    <property type="component" value="Unassembled WGS sequence"/>
</dbReference>
<dbReference type="PROSITE" id="PS00041">
    <property type="entry name" value="HTH_ARAC_FAMILY_1"/>
    <property type="match status" value="1"/>
</dbReference>
<gene>
    <name evidence="6" type="ORF">ACFPYJ_19265</name>
</gene>
<protein>
    <submittedName>
        <fullName evidence="6">Helix-turn-helix domain-containing protein</fullName>
    </submittedName>
</protein>
<dbReference type="PANTHER" id="PTHR46796:SF6">
    <property type="entry name" value="ARAC SUBFAMILY"/>
    <property type="match status" value="1"/>
</dbReference>